<dbReference type="InterPro" id="IPR050476">
    <property type="entry name" value="Insect_CytP450_Detox"/>
</dbReference>
<dbReference type="PANTHER" id="PTHR24292">
    <property type="entry name" value="CYTOCHROME P450"/>
    <property type="match status" value="1"/>
</dbReference>
<feature type="repeat" description="ANK" evidence="20">
    <location>
        <begin position="1159"/>
        <end position="1191"/>
    </location>
</feature>
<dbReference type="InterPro" id="IPR002402">
    <property type="entry name" value="Cyt_P450_E_grp-II"/>
</dbReference>
<feature type="domain" description="C2H2-type" evidence="22">
    <location>
        <begin position="233"/>
        <end position="261"/>
    </location>
</feature>
<dbReference type="CDD" id="cd11056">
    <property type="entry name" value="CYP6-like"/>
    <property type="match status" value="1"/>
</dbReference>
<keyword evidence="13" id="KW-0560">Oxidoreductase</keyword>
<evidence type="ECO:0000256" key="13">
    <source>
        <dbReference type="ARBA" id="ARBA00023002"/>
    </source>
</evidence>
<feature type="domain" description="C2H2-type" evidence="22">
    <location>
        <begin position="30"/>
        <end position="58"/>
    </location>
</feature>
<keyword evidence="10" id="KW-0256">Endoplasmic reticulum</keyword>
<dbReference type="Pfam" id="PF12796">
    <property type="entry name" value="Ank_2"/>
    <property type="match status" value="2"/>
</dbReference>
<feature type="domain" description="C2H2-type" evidence="22">
    <location>
        <begin position="117"/>
        <end position="145"/>
    </location>
</feature>
<dbReference type="InterPro" id="IPR036396">
    <property type="entry name" value="Cyt_P450_sf"/>
</dbReference>
<keyword evidence="14" id="KW-0408">Iron</keyword>
<dbReference type="SUPFAM" id="SSF49417">
    <property type="entry name" value="p53-like transcription factors"/>
    <property type="match status" value="1"/>
</dbReference>
<dbReference type="Pfam" id="PF00853">
    <property type="entry name" value="Runt"/>
    <property type="match status" value="1"/>
</dbReference>
<evidence type="ECO:0000256" key="19">
    <source>
        <dbReference type="ARBA" id="ARBA00023242"/>
    </source>
</evidence>
<feature type="domain" description="C2H2-type" evidence="22">
    <location>
        <begin position="88"/>
        <end position="116"/>
    </location>
</feature>
<dbReference type="GO" id="GO:0003700">
    <property type="term" value="F:DNA-binding transcription factor activity"/>
    <property type="evidence" value="ECO:0007669"/>
    <property type="project" value="InterPro"/>
</dbReference>
<gene>
    <name evidence="24" type="ORF">TBRA_LOCUS8811</name>
</gene>
<keyword evidence="6" id="KW-0349">Heme</keyword>
<dbReference type="EMBL" id="CADCXV010000840">
    <property type="protein sequence ID" value="CAB0036973.1"/>
    <property type="molecule type" value="Genomic_DNA"/>
</dbReference>
<dbReference type="PANTHER" id="PTHR24292:SF54">
    <property type="entry name" value="CYP9F3-RELATED"/>
    <property type="match status" value="1"/>
</dbReference>
<dbReference type="InterPro" id="IPR036236">
    <property type="entry name" value="Znf_C2H2_sf"/>
</dbReference>
<evidence type="ECO:0000256" key="10">
    <source>
        <dbReference type="ARBA" id="ARBA00022824"/>
    </source>
</evidence>
<dbReference type="InterPro" id="IPR036770">
    <property type="entry name" value="Ankyrin_rpt-contain_sf"/>
</dbReference>
<evidence type="ECO:0000256" key="20">
    <source>
        <dbReference type="PROSITE-ProRule" id="PRU00023"/>
    </source>
</evidence>
<keyword evidence="8" id="KW-0677">Repeat</keyword>
<sequence>MIRHNDERKFEQKSSWLRHQEIFHGFRKNYGCNICERKFGEIWSMLWHQKIVHGSRKDYTCDKCEKKFRAPYDLTRHKKVVHEGRRDFACDKYESKFGSKSDFLNHHRIIHEGRKDFECDMCERKFGQKSNLLKHQRTVHEGRKDYACDMCEQKFGHKHHMLSHQKTVHEGRKDFACDKCEKKFEQKRNLLFHLQTVHENRKDFACDNCEQKFGRKSNLVKHHQTVHEGRRDFACAKCEKKFGQHSNLLNHQRTVHEGRRDFACGKCEKKFGQKAHLLYHQKRVHEGRKDYSCDKCEKKFGHKFNLLVHQRTVHEGRKDYACGKCEKKFGQKAQLLYHQKRVHEGRKDYASNKYAALPGTVPASDGTYETCYIPASRLVDEAFAFLYIRKSFTLTIMLQTSPPQVATLSKAIKVTVDGPREPRSKTPRWPFENNLEQFTIVKILVYNPHYTPWRRLNQSTRILTMILGHNFNDLGIPQPPETMIIGSTGLNIIKRRHLSDIVKKWYNYDKDAKYIGLHLLMQPFIMLRDVDLVKTILIRDFAHFTDHKSIMSESLDPLLAKNLAMLNGDRWREVRNILSPSFTSKKMRTMFELMSGCAENFVDSFLSRHADNEEEVDTKEAFTKYTNDVIARCAFGIEIDSIRDPDNEFYRNGLEFVKNSQSRVRQVILAMKTVIIMNFPRIADLFKIKLVSEKYSNFFIQVIQQAIDSRSKGNVNPPDMLQLMMNVQDKTDDKPKLDALDITAQAFVFFLGGFETVSSHMCLMAHEIAINPDVQDKIMREIETTLNKINGKVMYDAIMQMPYLDAVFQETLRLHPQATMLGRVCTKPYTLPPTLPGAKPYDLKIGQEIVVPVSGIHSDPHLFDHPDQFDPNRYFLKGSQTRGRSIWDSAWDRECASETDSLFWRPNDRERRNIVNHFKTLRAHVDWNNEESRRGFLLGIHPNVIKPRWDGKYPELRDIFEPREIEYILWDSVNIHYESDHKYLGLQIIEFVALCGYKDEPCPDGGRPSSSRRTTPLHRAFKSNTYHVVELLFKIYDDRNVNYADETGLTHLHVACRFGCDDVVGKFLERGQNPNLVWPVTGDTLLHLALREQHRAVVRKLLRRGARTDRANDQGSLPVHVACEKKALYLELTIDEWCKLFWIGRGQTTAANINARDRCGNTPLHLAFFSENKKMVKMLLEHRADPNLANEEGMTPLHVICQRNHGRLNDVGSARLLFGLARQARKEVQVDYLDNRGRTPLQLAVANYWPEMVVELLDRGADVAHFSFPQEADFVERLDIYRQHWKQFKLRLAWGLLSCVERLENAGWELGRTEAKLIMRLFAEHGLFAESASLDESWYASWAYEADKIRMTPKLSLLEVTRLRADEAEDALTLTDYSRYLTPYRKICLPEEADLACTQHLCEKLSRTFFRRWTREIRPDQIVDDLMNKDLYDICSRIRTITKVILVFGICGALHCDEIANMQVNDVEDYKDKFIVSINCNKNDYPGQFIIGNLFYEKVKKYISLRPTGNFCDRFFIQYTNGKCTRQAIDAVQIGSFVTANNKPIPEPVMSAAHHRGARSQHFSLKPTVKLVHSTLISHKCLGQNVY</sequence>
<feature type="repeat" description="ANK" evidence="20">
    <location>
        <begin position="1081"/>
        <end position="1113"/>
    </location>
</feature>
<dbReference type="GO" id="GO:0005634">
    <property type="term" value="C:nucleus"/>
    <property type="evidence" value="ECO:0007669"/>
    <property type="project" value="UniProtKB-SubCell"/>
</dbReference>
<dbReference type="PROSITE" id="PS00028">
    <property type="entry name" value="ZINC_FINGER_C2H2_1"/>
    <property type="match status" value="10"/>
</dbReference>
<evidence type="ECO:0000259" key="23">
    <source>
        <dbReference type="PROSITE" id="PS51062"/>
    </source>
</evidence>
<accession>A0A6H5IFN0</accession>
<dbReference type="SMART" id="SM00248">
    <property type="entry name" value="ANK"/>
    <property type="match status" value="6"/>
</dbReference>
<evidence type="ECO:0000256" key="6">
    <source>
        <dbReference type="ARBA" id="ARBA00022617"/>
    </source>
</evidence>
<evidence type="ECO:0000256" key="4">
    <source>
        <dbReference type="ARBA" id="ARBA00004406"/>
    </source>
</evidence>
<dbReference type="GO" id="GO:0006357">
    <property type="term" value="P:regulation of transcription by RNA polymerase II"/>
    <property type="evidence" value="ECO:0007669"/>
    <property type="project" value="UniProtKB-ARBA"/>
</dbReference>
<dbReference type="SMART" id="SM00355">
    <property type="entry name" value="ZnF_C2H2"/>
    <property type="match status" value="11"/>
</dbReference>
<evidence type="ECO:0000313" key="25">
    <source>
        <dbReference type="Proteomes" id="UP000479190"/>
    </source>
</evidence>
<evidence type="ECO:0000259" key="22">
    <source>
        <dbReference type="PROSITE" id="PS50157"/>
    </source>
</evidence>
<dbReference type="SUPFAM" id="SSF48403">
    <property type="entry name" value="Ankyrin repeat"/>
    <property type="match status" value="1"/>
</dbReference>
<dbReference type="PROSITE" id="PS50157">
    <property type="entry name" value="ZINC_FINGER_C2H2_2"/>
    <property type="match status" value="11"/>
</dbReference>
<dbReference type="InterPro" id="IPR013524">
    <property type="entry name" value="Runt_dom"/>
</dbReference>
<keyword evidence="16" id="KW-0503">Monooxygenase</keyword>
<evidence type="ECO:0000256" key="9">
    <source>
        <dbReference type="ARBA" id="ARBA00022771"/>
    </source>
</evidence>
<dbReference type="OrthoDB" id="7685779at2759"/>
<dbReference type="Proteomes" id="UP000479190">
    <property type="component" value="Unassembled WGS sequence"/>
</dbReference>
<comment type="subcellular location">
    <subcellularLocation>
        <location evidence="4">Endoplasmic reticulum membrane</location>
        <topology evidence="4">Peripheral membrane protein</topology>
    </subcellularLocation>
    <subcellularLocation>
        <location evidence="3">Microsome membrane</location>
        <topology evidence="3">Peripheral membrane protein</topology>
    </subcellularLocation>
    <subcellularLocation>
        <location evidence="2">Nucleus</location>
    </subcellularLocation>
</comment>
<keyword evidence="15" id="KW-0805">Transcription regulation</keyword>
<dbReference type="InterPro" id="IPR013087">
    <property type="entry name" value="Znf_C2H2_type"/>
</dbReference>
<dbReference type="GO" id="GO:0008270">
    <property type="term" value="F:zinc ion binding"/>
    <property type="evidence" value="ECO:0007669"/>
    <property type="project" value="UniProtKB-KW"/>
</dbReference>
<feature type="repeat" description="ANK" evidence="20">
    <location>
        <begin position="1236"/>
        <end position="1263"/>
    </location>
</feature>
<dbReference type="InterPro" id="IPR012346">
    <property type="entry name" value="p53/RUNT-type_TF_DNA-bd_sf"/>
</dbReference>
<keyword evidence="25" id="KW-1185">Reference proteome</keyword>
<evidence type="ECO:0008006" key="26">
    <source>
        <dbReference type="Google" id="ProtNLM"/>
    </source>
</evidence>
<dbReference type="InterPro" id="IPR008967">
    <property type="entry name" value="p53-like_TF_DNA-bd_sf"/>
</dbReference>
<keyword evidence="12" id="KW-0492">Microsome</keyword>
<dbReference type="GO" id="GO:0005506">
    <property type="term" value="F:iron ion binding"/>
    <property type="evidence" value="ECO:0007669"/>
    <property type="project" value="InterPro"/>
</dbReference>
<feature type="domain" description="C2H2-type" evidence="22">
    <location>
        <begin position="291"/>
        <end position="319"/>
    </location>
</feature>
<evidence type="ECO:0000256" key="1">
    <source>
        <dbReference type="ARBA" id="ARBA00001971"/>
    </source>
</evidence>
<feature type="domain" description="C2H2-type" evidence="22">
    <location>
        <begin position="204"/>
        <end position="232"/>
    </location>
</feature>
<comment type="similarity">
    <text evidence="5">Belongs to the cytochrome P450 family.</text>
</comment>
<feature type="domain" description="Runt" evidence="23">
    <location>
        <begin position="390"/>
        <end position="424"/>
    </location>
</feature>
<evidence type="ECO:0000256" key="17">
    <source>
        <dbReference type="ARBA" id="ARBA00023136"/>
    </source>
</evidence>
<dbReference type="GO" id="GO:0004497">
    <property type="term" value="F:monooxygenase activity"/>
    <property type="evidence" value="ECO:0007669"/>
    <property type="project" value="UniProtKB-KW"/>
</dbReference>
<evidence type="ECO:0000256" key="21">
    <source>
        <dbReference type="PROSITE-ProRule" id="PRU00042"/>
    </source>
</evidence>
<keyword evidence="19" id="KW-0539">Nucleus</keyword>
<evidence type="ECO:0000256" key="8">
    <source>
        <dbReference type="ARBA" id="ARBA00022737"/>
    </source>
</evidence>
<evidence type="ECO:0000256" key="12">
    <source>
        <dbReference type="ARBA" id="ARBA00022848"/>
    </source>
</evidence>
<dbReference type="PRINTS" id="PR00464">
    <property type="entry name" value="EP450II"/>
</dbReference>
<dbReference type="SUPFAM" id="SSF48264">
    <property type="entry name" value="Cytochrome P450"/>
    <property type="match status" value="1"/>
</dbReference>
<dbReference type="PROSITE" id="PS50088">
    <property type="entry name" value="ANK_REPEAT"/>
    <property type="match status" value="3"/>
</dbReference>
<evidence type="ECO:0000256" key="11">
    <source>
        <dbReference type="ARBA" id="ARBA00022833"/>
    </source>
</evidence>
<evidence type="ECO:0000256" key="3">
    <source>
        <dbReference type="ARBA" id="ARBA00004174"/>
    </source>
</evidence>
<protein>
    <recommendedName>
        <fullName evidence="26">Cytochrome P450</fullName>
    </recommendedName>
</protein>
<proteinExistence type="inferred from homology"/>
<organism evidence="24 25">
    <name type="scientific">Trichogramma brassicae</name>
    <dbReference type="NCBI Taxonomy" id="86971"/>
    <lineage>
        <taxon>Eukaryota</taxon>
        <taxon>Metazoa</taxon>
        <taxon>Ecdysozoa</taxon>
        <taxon>Arthropoda</taxon>
        <taxon>Hexapoda</taxon>
        <taxon>Insecta</taxon>
        <taxon>Pterygota</taxon>
        <taxon>Neoptera</taxon>
        <taxon>Endopterygota</taxon>
        <taxon>Hymenoptera</taxon>
        <taxon>Apocrita</taxon>
        <taxon>Proctotrupomorpha</taxon>
        <taxon>Chalcidoidea</taxon>
        <taxon>Trichogrammatidae</taxon>
        <taxon>Trichogramma</taxon>
    </lineage>
</organism>
<dbReference type="PROSITE" id="PS50297">
    <property type="entry name" value="ANK_REP_REGION"/>
    <property type="match status" value="3"/>
</dbReference>
<keyword evidence="18" id="KW-0804">Transcription</keyword>
<feature type="domain" description="C2H2-type" evidence="22">
    <location>
        <begin position="146"/>
        <end position="174"/>
    </location>
</feature>
<keyword evidence="7" id="KW-0479">Metal-binding</keyword>
<dbReference type="GO" id="GO:0016705">
    <property type="term" value="F:oxidoreductase activity, acting on paired donors, with incorporation or reduction of molecular oxygen"/>
    <property type="evidence" value="ECO:0007669"/>
    <property type="project" value="InterPro"/>
</dbReference>
<evidence type="ECO:0000256" key="2">
    <source>
        <dbReference type="ARBA" id="ARBA00004123"/>
    </source>
</evidence>
<name>A0A6H5IFN0_9HYME</name>
<dbReference type="GO" id="GO:0020037">
    <property type="term" value="F:heme binding"/>
    <property type="evidence" value="ECO:0007669"/>
    <property type="project" value="InterPro"/>
</dbReference>
<keyword evidence="11" id="KW-0862">Zinc</keyword>
<dbReference type="InterPro" id="IPR001128">
    <property type="entry name" value="Cyt_P450"/>
</dbReference>
<keyword evidence="9 21" id="KW-0863">Zinc-finger</keyword>
<evidence type="ECO:0000256" key="18">
    <source>
        <dbReference type="ARBA" id="ARBA00023163"/>
    </source>
</evidence>
<reference evidence="24 25" key="1">
    <citation type="submission" date="2020-02" db="EMBL/GenBank/DDBJ databases">
        <authorList>
            <person name="Ferguson B K."/>
        </authorList>
    </citation>
    <scope>NUCLEOTIDE SEQUENCE [LARGE SCALE GENOMIC DNA]</scope>
</reference>
<evidence type="ECO:0000256" key="14">
    <source>
        <dbReference type="ARBA" id="ARBA00023004"/>
    </source>
</evidence>
<dbReference type="Pfam" id="PF00096">
    <property type="entry name" value="zf-C2H2"/>
    <property type="match status" value="6"/>
</dbReference>
<feature type="domain" description="C2H2-type" evidence="22">
    <location>
        <begin position="59"/>
        <end position="87"/>
    </location>
</feature>
<feature type="domain" description="C2H2-type" evidence="22">
    <location>
        <begin position="175"/>
        <end position="203"/>
    </location>
</feature>
<dbReference type="Gene3D" id="3.30.160.60">
    <property type="entry name" value="Classic Zinc Finger"/>
    <property type="match status" value="9"/>
</dbReference>
<keyword evidence="17" id="KW-0472">Membrane</keyword>
<dbReference type="Pfam" id="PF00023">
    <property type="entry name" value="Ank"/>
    <property type="match status" value="2"/>
</dbReference>
<dbReference type="Pfam" id="PF00067">
    <property type="entry name" value="p450"/>
    <property type="match status" value="1"/>
</dbReference>
<dbReference type="GO" id="GO:0003677">
    <property type="term" value="F:DNA binding"/>
    <property type="evidence" value="ECO:0007669"/>
    <property type="project" value="InterPro"/>
</dbReference>
<feature type="domain" description="C2H2-type" evidence="22">
    <location>
        <begin position="320"/>
        <end position="348"/>
    </location>
</feature>
<evidence type="ECO:0000256" key="15">
    <source>
        <dbReference type="ARBA" id="ARBA00023015"/>
    </source>
</evidence>
<dbReference type="Gene3D" id="1.10.630.10">
    <property type="entry name" value="Cytochrome P450"/>
    <property type="match status" value="1"/>
</dbReference>
<evidence type="ECO:0000256" key="5">
    <source>
        <dbReference type="ARBA" id="ARBA00010617"/>
    </source>
</evidence>
<evidence type="ECO:0000256" key="7">
    <source>
        <dbReference type="ARBA" id="ARBA00022723"/>
    </source>
</evidence>
<dbReference type="SUPFAM" id="SSF57667">
    <property type="entry name" value="beta-beta-alpha zinc fingers"/>
    <property type="match status" value="6"/>
</dbReference>
<keyword evidence="20" id="KW-0040">ANK repeat</keyword>
<feature type="domain" description="C2H2-type" evidence="22">
    <location>
        <begin position="262"/>
        <end position="290"/>
    </location>
</feature>
<dbReference type="Gene3D" id="2.60.40.720">
    <property type="match status" value="1"/>
</dbReference>
<dbReference type="Gene3D" id="1.25.40.20">
    <property type="entry name" value="Ankyrin repeat-containing domain"/>
    <property type="match status" value="2"/>
</dbReference>
<dbReference type="GO" id="GO:0005789">
    <property type="term" value="C:endoplasmic reticulum membrane"/>
    <property type="evidence" value="ECO:0007669"/>
    <property type="project" value="UniProtKB-SubCell"/>
</dbReference>
<dbReference type="FunFam" id="3.30.160.60:FF:001049">
    <property type="entry name" value="zinc finger protein 319"/>
    <property type="match status" value="1"/>
</dbReference>
<evidence type="ECO:0000256" key="16">
    <source>
        <dbReference type="ARBA" id="ARBA00023033"/>
    </source>
</evidence>
<dbReference type="PROSITE" id="PS51062">
    <property type="entry name" value="RUNT"/>
    <property type="match status" value="1"/>
</dbReference>
<comment type="cofactor">
    <cofactor evidence="1">
        <name>heme</name>
        <dbReference type="ChEBI" id="CHEBI:30413"/>
    </cofactor>
</comment>
<dbReference type="FunFam" id="1.10.630.10:FF:000182">
    <property type="entry name" value="Cytochrome P450 3A4"/>
    <property type="match status" value="1"/>
</dbReference>
<evidence type="ECO:0000313" key="24">
    <source>
        <dbReference type="EMBL" id="CAB0036973.1"/>
    </source>
</evidence>
<dbReference type="InterPro" id="IPR002110">
    <property type="entry name" value="Ankyrin_rpt"/>
</dbReference>